<evidence type="ECO:0000256" key="1">
    <source>
        <dbReference type="ARBA" id="ARBA00022578"/>
    </source>
</evidence>
<dbReference type="GO" id="GO:0005634">
    <property type="term" value="C:nucleus"/>
    <property type="evidence" value="ECO:0007669"/>
    <property type="project" value="UniProtKB-ARBA"/>
</dbReference>
<gene>
    <name evidence="17" type="ORF">PhCBS80983_g06460</name>
</gene>
<reference evidence="17 18" key="1">
    <citation type="journal article" date="2019" name="Sci. Rep.">
        <title>Comparative genomics of chytrid fungi reveal insights into the obligate biotrophic and pathogenic lifestyle of Synchytrium endobioticum.</title>
        <authorList>
            <person name="van de Vossenberg B.T.L.H."/>
            <person name="Warris S."/>
            <person name="Nguyen H.D.T."/>
            <person name="van Gent-Pelzer M.P.E."/>
            <person name="Joly D.L."/>
            <person name="van de Geest H.C."/>
            <person name="Bonants P.J.M."/>
            <person name="Smith D.S."/>
            <person name="Levesque C.A."/>
            <person name="van der Lee T.A.J."/>
        </authorList>
    </citation>
    <scope>NUCLEOTIDE SEQUENCE [LARGE SCALE GENOMIC DNA]</scope>
    <source>
        <strain evidence="17 18">CBS 809.83</strain>
    </source>
</reference>
<evidence type="ECO:0000313" key="17">
    <source>
        <dbReference type="EMBL" id="TPX52707.1"/>
    </source>
</evidence>
<dbReference type="Pfam" id="PF25597">
    <property type="entry name" value="SH3_retrovirus"/>
    <property type="match status" value="1"/>
</dbReference>
<dbReference type="GO" id="GO:0003964">
    <property type="term" value="F:RNA-directed DNA polymerase activity"/>
    <property type="evidence" value="ECO:0007669"/>
    <property type="project" value="UniProtKB-KW"/>
</dbReference>
<evidence type="ECO:0000259" key="16">
    <source>
        <dbReference type="PROSITE" id="PS50994"/>
    </source>
</evidence>
<keyword evidence="6" id="KW-0378">Hydrolase</keyword>
<keyword evidence="8" id="KW-0229">DNA integration</keyword>
<keyword evidence="18" id="KW-1185">Reference proteome</keyword>
<evidence type="ECO:0000256" key="7">
    <source>
        <dbReference type="ARBA" id="ARBA00022842"/>
    </source>
</evidence>
<dbReference type="InterPro" id="IPR039537">
    <property type="entry name" value="Retrotran_Ty1/copia-like"/>
</dbReference>
<dbReference type="Gene3D" id="3.30.420.10">
    <property type="entry name" value="Ribonuclease H-like superfamily/Ribonuclease H"/>
    <property type="match status" value="1"/>
</dbReference>
<dbReference type="InterPro" id="IPR012337">
    <property type="entry name" value="RNaseH-like_sf"/>
</dbReference>
<dbReference type="PROSITE" id="PS50994">
    <property type="entry name" value="INTEGRASE"/>
    <property type="match status" value="1"/>
</dbReference>
<evidence type="ECO:0000256" key="8">
    <source>
        <dbReference type="ARBA" id="ARBA00022908"/>
    </source>
</evidence>
<dbReference type="GO" id="GO:0046872">
    <property type="term" value="F:metal ion binding"/>
    <property type="evidence" value="ECO:0007669"/>
    <property type="project" value="UniProtKB-KW"/>
</dbReference>
<dbReference type="GO" id="GO:0006310">
    <property type="term" value="P:DNA recombination"/>
    <property type="evidence" value="ECO:0007669"/>
    <property type="project" value="UniProtKB-KW"/>
</dbReference>
<dbReference type="STRING" id="109895.A0A507DNE0"/>
<evidence type="ECO:0000256" key="10">
    <source>
        <dbReference type="ARBA" id="ARBA00022932"/>
    </source>
</evidence>
<dbReference type="EMBL" id="QEAQ01000332">
    <property type="protein sequence ID" value="TPX52707.1"/>
    <property type="molecule type" value="Genomic_DNA"/>
</dbReference>
<keyword evidence="5" id="KW-0255">Endonuclease</keyword>
<dbReference type="GO" id="GO:0016787">
    <property type="term" value="F:hydrolase activity"/>
    <property type="evidence" value="ECO:0007669"/>
    <property type="project" value="UniProtKB-KW"/>
</dbReference>
<evidence type="ECO:0000256" key="3">
    <source>
        <dbReference type="ARBA" id="ARBA00022722"/>
    </source>
</evidence>
<evidence type="ECO:0000313" key="18">
    <source>
        <dbReference type="Proteomes" id="UP000318582"/>
    </source>
</evidence>
<evidence type="ECO:0000256" key="9">
    <source>
        <dbReference type="ARBA" id="ARBA00022918"/>
    </source>
</evidence>
<evidence type="ECO:0000256" key="14">
    <source>
        <dbReference type="ARBA" id="ARBA00049244"/>
    </source>
</evidence>
<dbReference type="InterPro" id="IPR013103">
    <property type="entry name" value="RVT_2"/>
</dbReference>
<keyword evidence="9" id="KW-0695">RNA-directed DNA polymerase</keyword>
<dbReference type="PANTHER" id="PTHR42648:SF11">
    <property type="entry name" value="TRANSPOSON TY4-P GAG-POL POLYPROTEIN"/>
    <property type="match status" value="1"/>
</dbReference>
<comment type="catalytic activity">
    <reaction evidence="14">
        <text>DNA(n) + a 2'-deoxyribonucleoside 5'-triphosphate = DNA(n+1) + diphosphate</text>
        <dbReference type="Rhea" id="RHEA:22508"/>
        <dbReference type="Rhea" id="RHEA-COMP:17339"/>
        <dbReference type="Rhea" id="RHEA-COMP:17340"/>
        <dbReference type="ChEBI" id="CHEBI:33019"/>
        <dbReference type="ChEBI" id="CHEBI:61560"/>
        <dbReference type="ChEBI" id="CHEBI:173112"/>
        <dbReference type="EC" id="2.7.7.7"/>
    </reaction>
</comment>
<protein>
    <submittedName>
        <fullName evidence="17">DNA-directed DNA polymerase</fullName>
    </submittedName>
</protein>
<accession>A0A507DNE0</accession>
<dbReference type="SUPFAM" id="SSF53098">
    <property type="entry name" value="Ribonuclease H-like"/>
    <property type="match status" value="1"/>
</dbReference>
<proteinExistence type="predicted"/>
<keyword evidence="12" id="KW-0511">Multifunctional enzyme</keyword>
<comment type="catalytic activity">
    <reaction evidence="13">
        <text>DNA(n) + a 2'-deoxyribonucleoside 5'-triphosphate = DNA(n+1) + diphosphate</text>
        <dbReference type="Rhea" id="RHEA:22508"/>
        <dbReference type="Rhea" id="RHEA-COMP:17339"/>
        <dbReference type="Rhea" id="RHEA-COMP:17340"/>
        <dbReference type="ChEBI" id="CHEBI:33019"/>
        <dbReference type="ChEBI" id="CHEBI:61560"/>
        <dbReference type="ChEBI" id="CHEBI:173112"/>
        <dbReference type="EC" id="2.7.7.49"/>
    </reaction>
</comment>
<comment type="caution">
    <text evidence="17">The sequence shown here is derived from an EMBL/GenBank/DDBJ whole genome shotgun (WGS) entry which is preliminary data.</text>
</comment>
<dbReference type="InterPro" id="IPR001584">
    <property type="entry name" value="Integrase_cat-core"/>
</dbReference>
<dbReference type="AlphaFoldDB" id="A0A507DNE0"/>
<dbReference type="GO" id="GO:0003676">
    <property type="term" value="F:nucleic acid binding"/>
    <property type="evidence" value="ECO:0007669"/>
    <property type="project" value="InterPro"/>
</dbReference>
<feature type="compositionally biased region" description="Basic and acidic residues" evidence="15">
    <location>
        <begin position="207"/>
        <end position="218"/>
    </location>
</feature>
<evidence type="ECO:0000256" key="12">
    <source>
        <dbReference type="ARBA" id="ARBA00023268"/>
    </source>
</evidence>
<dbReference type="GO" id="GO:0004519">
    <property type="term" value="F:endonuclease activity"/>
    <property type="evidence" value="ECO:0007669"/>
    <property type="project" value="UniProtKB-KW"/>
</dbReference>
<evidence type="ECO:0000256" key="6">
    <source>
        <dbReference type="ARBA" id="ARBA00022801"/>
    </source>
</evidence>
<dbReference type="PANTHER" id="PTHR42648">
    <property type="entry name" value="TRANSPOSASE, PUTATIVE-RELATED"/>
    <property type="match status" value="1"/>
</dbReference>
<feature type="region of interest" description="Disordered" evidence="15">
    <location>
        <begin position="194"/>
        <end position="253"/>
    </location>
</feature>
<feature type="non-terminal residue" evidence="17">
    <location>
        <position position="1"/>
    </location>
</feature>
<dbReference type="GO" id="GO:0015074">
    <property type="term" value="P:DNA integration"/>
    <property type="evidence" value="ECO:0007669"/>
    <property type="project" value="UniProtKB-KW"/>
</dbReference>
<keyword evidence="11" id="KW-0233">DNA recombination</keyword>
<evidence type="ECO:0000256" key="13">
    <source>
        <dbReference type="ARBA" id="ARBA00048173"/>
    </source>
</evidence>
<keyword evidence="4" id="KW-0479">Metal-binding</keyword>
<dbReference type="InterPro" id="IPR057670">
    <property type="entry name" value="SH3_retrovirus"/>
</dbReference>
<keyword evidence="10 17" id="KW-0239">DNA-directed DNA polymerase</keyword>
<evidence type="ECO:0000256" key="5">
    <source>
        <dbReference type="ARBA" id="ARBA00022759"/>
    </source>
</evidence>
<keyword evidence="10 17" id="KW-0808">Transferase</keyword>
<keyword evidence="1" id="KW-0815">Transposition</keyword>
<organism evidence="17 18">
    <name type="scientific">Powellomyces hirtus</name>
    <dbReference type="NCBI Taxonomy" id="109895"/>
    <lineage>
        <taxon>Eukaryota</taxon>
        <taxon>Fungi</taxon>
        <taxon>Fungi incertae sedis</taxon>
        <taxon>Chytridiomycota</taxon>
        <taxon>Chytridiomycota incertae sedis</taxon>
        <taxon>Chytridiomycetes</taxon>
        <taxon>Spizellomycetales</taxon>
        <taxon>Powellomycetaceae</taxon>
        <taxon>Powellomyces</taxon>
    </lineage>
</organism>
<keyword evidence="2" id="KW-0548">Nucleotidyltransferase</keyword>
<feature type="domain" description="Integrase catalytic" evidence="16">
    <location>
        <begin position="1"/>
        <end position="123"/>
    </location>
</feature>
<keyword evidence="3" id="KW-0540">Nuclease</keyword>
<evidence type="ECO:0000256" key="15">
    <source>
        <dbReference type="SAM" id="MobiDB-lite"/>
    </source>
</evidence>
<dbReference type="InterPro" id="IPR036397">
    <property type="entry name" value="RNaseH_sf"/>
</dbReference>
<dbReference type="GO" id="GO:0003887">
    <property type="term" value="F:DNA-directed DNA polymerase activity"/>
    <property type="evidence" value="ECO:0007669"/>
    <property type="project" value="UniProtKB-KW"/>
</dbReference>
<sequence>TKEAPLPSFKIFAAADATETGCSPKVLQSDHGGEYLSKGFSNFTQSLGIRHQLSSVATPQQSGVAERMNRTLVGMARCLLLQAGLPYKFWGEALMTAAYLRNRSPTQALHNKATPWQNWTGTRPNTQHLCIFCCTAYASILKKNQHKLGPNATRCIFLVYSQATKGYRLWNEAAGKLIESRDVWFDEESFAGGLGKPDPAAQASTDMADKLSDAKDELSQQGEPAPVGAIPSAPRKPKTSKVPERSSTRIQQPPQEYWKSGTGLLAETTGLLAEAIAPGEDEPACLKAALKASDTRQWEQAAQTELNSLHKGVDYGETFAPAARFSSVRKVLAIAAIEDMELEEMDAVTAFLNPDIDQEFYMEQPEGFAILGRSTWFADFVAASGLCAEQCRAQYPKSTLYLRVYVANMILASKSMVQIKHIKAELSKQLRITDMGALGLFLSVEITRDHPSHHLWLSQEHYLQKIPASFGMDNYKPQWRPPLA</sequence>
<evidence type="ECO:0000256" key="4">
    <source>
        <dbReference type="ARBA" id="ARBA00022723"/>
    </source>
</evidence>
<dbReference type="Pfam" id="PF07727">
    <property type="entry name" value="RVT_2"/>
    <property type="match status" value="2"/>
</dbReference>
<evidence type="ECO:0000256" key="2">
    <source>
        <dbReference type="ARBA" id="ARBA00022695"/>
    </source>
</evidence>
<name>A0A507DNE0_9FUNG</name>
<evidence type="ECO:0000256" key="11">
    <source>
        <dbReference type="ARBA" id="ARBA00023172"/>
    </source>
</evidence>
<keyword evidence="7" id="KW-0460">Magnesium</keyword>
<dbReference type="GO" id="GO:0032196">
    <property type="term" value="P:transposition"/>
    <property type="evidence" value="ECO:0007669"/>
    <property type="project" value="UniProtKB-KW"/>
</dbReference>
<dbReference type="Proteomes" id="UP000318582">
    <property type="component" value="Unassembled WGS sequence"/>
</dbReference>